<keyword evidence="1 6" id="KW-0963">Cytoplasm</keyword>
<dbReference type="EMBL" id="PDSK01000117">
    <property type="protein sequence ID" value="PIE32146.1"/>
    <property type="molecule type" value="Genomic_DNA"/>
</dbReference>
<dbReference type="NCBIfam" id="TIGR00138">
    <property type="entry name" value="rsmG_gidB"/>
    <property type="match status" value="1"/>
</dbReference>
<dbReference type="PANTHER" id="PTHR31760:SF0">
    <property type="entry name" value="S-ADENOSYL-L-METHIONINE-DEPENDENT METHYLTRANSFERASES SUPERFAMILY PROTEIN"/>
    <property type="match status" value="1"/>
</dbReference>
<evidence type="ECO:0000256" key="2">
    <source>
        <dbReference type="ARBA" id="ARBA00022552"/>
    </source>
</evidence>
<evidence type="ECO:0000256" key="6">
    <source>
        <dbReference type="HAMAP-Rule" id="MF_00074"/>
    </source>
</evidence>
<dbReference type="AlphaFoldDB" id="A0A2G6K8X0"/>
<dbReference type="Gene3D" id="3.40.50.150">
    <property type="entry name" value="Vaccinia Virus protein VP39"/>
    <property type="match status" value="1"/>
</dbReference>
<dbReference type="HAMAP" id="MF_00074">
    <property type="entry name" value="16SrRNA_methyltr_G"/>
    <property type="match status" value="1"/>
</dbReference>
<organism evidence="7 8">
    <name type="scientific">candidate division KSB3 bacterium</name>
    <dbReference type="NCBI Taxonomy" id="2044937"/>
    <lineage>
        <taxon>Bacteria</taxon>
        <taxon>candidate division KSB3</taxon>
    </lineage>
</organism>
<dbReference type="InterPro" id="IPR029063">
    <property type="entry name" value="SAM-dependent_MTases_sf"/>
</dbReference>
<evidence type="ECO:0000256" key="1">
    <source>
        <dbReference type="ARBA" id="ARBA00022490"/>
    </source>
</evidence>
<comment type="subcellular location">
    <subcellularLocation>
        <location evidence="6">Cytoplasm</location>
    </subcellularLocation>
</comment>
<dbReference type="GO" id="GO:0070043">
    <property type="term" value="F:rRNA (guanine-N7-)-methyltransferase activity"/>
    <property type="evidence" value="ECO:0007669"/>
    <property type="project" value="UniProtKB-UniRule"/>
</dbReference>
<keyword evidence="2 6" id="KW-0698">rRNA processing</keyword>
<proteinExistence type="inferred from homology"/>
<dbReference type="PIRSF" id="PIRSF003078">
    <property type="entry name" value="GidB"/>
    <property type="match status" value="1"/>
</dbReference>
<evidence type="ECO:0000256" key="4">
    <source>
        <dbReference type="ARBA" id="ARBA00022679"/>
    </source>
</evidence>
<keyword evidence="3 6" id="KW-0489">Methyltransferase</keyword>
<comment type="caution">
    <text evidence="6">Lacks conserved residue(s) required for the propagation of feature annotation.</text>
</comment>
<evidence type="ECO:0000313" key="8">
    <source>
        <dbReference type="Proteomes" id="UP000230821"/>
    </source>
</evidence>
<accession>A0A2G6K8X0</accession>
<evidence type="ECO:0000256" key="5">
    <source>
        <dbReference type="ARBA" id="ARBA00022691"/>
    </source>
</evidence>
<protein>
    <recommendedName>
        <fullName evidence="6">Ribosomal RNA small subunit methyltransferase G</fullName>
        <ecNumber evidence="6">2.1.1.-</ecNumber>
    </recommendedName>
    <alternativeName>
        <fullName evidence="6">16S rRNA 7-methylguanosine methyltransferase</fullName>
        <shortName evidence="6">16S rRNA m7G methyltransferase</shortName>
    </alternativeName>
</protein>
<feature type="binding site" evidence="6">
    <location>
        <position position="174"/>
    </location>
    <ligand>
        <name>S-adenosyl-L-methionine</name>
        <dbReference type="ChEBI" id="CHEBI:59789"/>
    </ligand>
</feature>
<gene>
    <name evidence="6 7" type="primary">rsmG</name>
    <name evidence="7" type="ORF">CSA56_16175</name>
</gene>
<comment type="caution">
    <text evidence="7">The sequence shown here is derived from an EMBL/GenBank/DDBJ whole genome shotgun (WGS) entry which is preliminary data.</text>
</comment>
<evidence type="ECO:0000313" key="7">
    <source>
        <dbReference type="EMBL" id="PIE32146.1"/>
    </source>
</evidence>
<feature type="binding site" evidence="6">
    <location>
        <position position="96"/>
    </location>
    <ligand>
        <name>S-adenosyl-L-methionine</name>
        <dbReference type="ChEBI" id="CHEBI:59789"/>
    </ligand>
</feature>
<dbReference type="GO" id="GO:0005829">
    <property type="term" value="C:cytosol"/>
    <property type="evidence" value="ECO:0007669"/>
    <property type="project" value="TreeGrafter"/>
</dbReference>
<dbReference type="CDD" id="cd02440">
    <property type="entry name" value="AdoMet_MTases"/>
    <property type="match status" value="1"/>
</dbReference>
<evidence type="ECO:0000256" key="3">
    <source>
        <dbReference type="ARBA" id="ARBA00022603"/>
    </source>
</evidence>
<dbReference type="SUPFAM" id="SSF53335">
    <property type="entry name" value="S-adenosyl-L-methionine-dependent methyltransferases"/>
    <property type="match status" value="1"/>
</dbReference>
<dbReference type="Pfam" id="PF02527">
    <property type="entry name" value="GidB"/>
    <property type="match status" value="1"/>
</dbReference>
<sequence length="245" mass="28211">MYRKIKNRKQIYEHVILRTRIYRIFSRRIAGIGSHTQYRPTQTLFFYLRELQKWNRHINLSGSDDDCFIIQHHFLDSLSCVLAPVIPPQSRILDIGTGAGFPGIPLKLYHPDLHVTLLDAVEKKIMFLRHLCRSLGLERTECLAVRLPSSADSKTSQSLPDRLTSNRFDVIVSRAVGTVPLLIDLACPFLAPDGHIVLQRGKQGRQESEEQQKLFERAGLHMVSLIDIPLSFLEHPRYLLILRRV</sequence>
<comment type="function">
    <text evidence="6">Specifically methylates the N7 position of a guanine in 16S rRNA.</text>
</comment>
<keyword evidence="4 6" id="KW-0808">Transferase</keyword>
<reference evidence="7 8" key="1">
    <citation type="submission" date="2017-10" db="EMBL/GenBank/DDBJ databases">
        <title>Novel microbial diversity and functional potential in the marine mammal oral microbiome.</title>
        <authorList>
            <person name="Dudek N.K."/>
            <person name="Sun C.L."/>
            <person name="Burstein D."/>
            <person name="Kantor R.S."/>
            <person name="Aliaga Goltsman D.S."/>
            <person name="Bik E.M."/>
            <person name="Thomas B.C."/>
            <person name="Banfield J.F."/>
            <person name="Relman D.A."/>
        </authorList>
    </citation>
    <scope>NUCLEOTIDE SEQUENCE [LARGE SCALE GENOMIC DNA]</scope>
    <source>
        <strain evidence="7">DOLJORAL78_47_16</strain>
    </source>
</reference>
<dbReference type="InterPro" id="IPR003682">
    <property type="entry name" value="rRNA_ssu_MeTfrase_G"/>
</dbReference>
<comment type="similarity">
    <text evidence="6">Belongs to the methyltransferase superfamily. RNA methyltransferase RsmG family.</text>
</comment>
<name>A0A2G6K8X0_9BACT</name>
<keyword evidence="5 6" id="KW-0949">S-adenosyl-L-methionine</keyword>
<dbReference type="Proteomes" id="UP000230821">
    <property type="component" value="Unassembled WGS sequence"/>
</dbReference>
<dbReference type="EC" id="2.1.1.-" evidence="6"/>
<dbReference type="PANTHER" id="PTHR31760">
    <property type="entry name" value="S-ADENOSYL-L-METHIONINE-DEPENDENT METHYLTRANSFERASES SUPERFAMILY PROTEIN"/>
    <property type="match status" value="1"/>
</dbReference>
<feature type="binding site" evidence="6">
    <location>
        <position position="101"/>
    </location>
    <ligand>
        <name>S-adenosyl-L-methionine</name>
        <dbReference type="ChEBI" id="CHEBI:59789"/>
    </ligand>
</feature>